<evidence type="ECO:0008006" key="4">
    <source>
        <dbReference type="Google" id="ProtNLM"/>
    </source>
</evidence>
<proteinExistence type="inferred from homology"/>
<name>A0A117QJX7_STRCK</name>
<dbReference type="NCBIfam" id="TIGR01552">
    <property type="entry name" value="phd_fam"/>
    <property type="match status" value="1"/>
</dbReference>
<protein>
    <recommendedName>
        <fullName evidence="4">Antitoxin</fullName>
    </recommendedName>
</protein>
<dbReference type="SUPFAM" id="SSF143120">
    <property type="entry name" value="YefM-like"/>
    <property type="match status" value="1"/>
</dbReference>
<reference evidence="2 3" key="1">
    <citation type="submission" date="2015-10" db="EMBL/GenBank/DDBJ databases">
        <title>Draft genome sequence of Streptomyces corchorusii DSM 40340, type strain for the species Streptomyces corchorusii.</title>
        <authorList>
            <person name="Ruckert C."/>
            <person name="Winkler A."/>
            <person name="Kalinowski J."/>
            <person name="Kampfer P."/>
            <person name="Glaeser S."/>
        </authorList>
    </citation>
    <scope>NUCLEOTIDE SEQUENCE [LARGE SCALE GENOMIC DNA]</scope>
    <source>
        <strain evidence="2 3">DSM 40340</strain>
    </source>
</reference>
<evidence type="ECO:0000313" key="3">
    <source>
        <dbReference type="Proteomes" id="UP000053398"/>
    </source>
</evidence>
<accession>A0A117QJX7</accession>
<comment type="similarity">
    <text evidence="1">Belongs to the phD/YefM antitoxin family.</text>
</comment>
<comment type="caution">
    <text evidence="2">The sequence shown here is derived from an EMBL/GenBank/DDBJ whole genome shotgun (WGS) entry which is preliminary data.</text>
</comment>
<sequence>MARHGRSGHAGPNLAAGHTSIIALMYIKRTMPLTYIEAASYTDGMTEPITEHVESIAEVRNSFADAIGRARYGNDSTVLTSRGKRVGAIVSMDFYERALEALGLTAVPAEPKQK</sequence>
<dbReference type="AlphaFoldDB" id="A0A117QJX7"/>
<evidence type="ECO:0000313" key="2">
    <source>
        <dbReference type="EMBL" id="KUN32471.1"/>
    </source>
</evidence>
<organism evidence="2 3">
    <name type="scientific">Streptomyces corchorusii</name>
    <name type="common">Streptomyces chibaensis</name>
    <dbReference type="NCBI Taxonomy" id="1903"/>
    <lineage>
        <taxon>Bacteria</taxon>
        <taxon>Bacillati</taxon>
        <taxon>Actinomycetota</taxon>
        <taxon>Actinomycetes</taxon>
        <taxon>Kitasatosporales</taxon>
        <taxon>Streptomycetaceae</taxon>
        <taxon>Streptomyces</taxon>
    </lineage>
</organism>
<gene>
    <name evidence="2" type="ORF">AQJ11_02805</name>
</gene>
<dbReference type="InterPro" id="IPR036165">
    <property type="entry name" value="YefM-like_sf"/>
</dbReference>
<dbReference type="Proteomes" id="UP000053398">
    <property type="component" value="Unassembled WGS sequence"/>
</dbReference>
<evidence type="ECO:0000256" key="1">
    <source>
        <dbReference type="ARBA" id="ARBA00009981"/>
    </source>
</evidence>
<dbReference type="EMBL" id="LMWP01000002">
    <property type="protein sequence ID" value="KUN32471.1"/>
    <property type="molecule type" value="Genomic_DNA"/>
</dbReference>
<keyword evidence="3" id="KW-1185">Reference proteome</keyword>